<organism evidence="1 2">
    <name type="scientific">Erythroxylum novogranatense</name>
    <dbReference type="NCBI Taxonomy" id="1862640"/>
    <lineage>
        <taxon>Eukaryota</taxon>
        <taxon>Viridiplantae</taxon>
        <taxon>Streptophyta</taxon>
        <taxon>Embryophyta</taxon>
        <taxon>Tracheophyta</taxon>
        <taxon>Spermatophyta</taxon>
        <taxon>Magnoliopsida</taxon>
        <taxon>eudicotyledons</taxon>
        <taxon>Gunneridae</taxon>
        <taxon>Pentapetalae</taxon>
        <taxon>rosids</taxon>
        <taxon>fabids</taxon>
        <taxon>Malpighiales</taxon>
        <taxon>Erythroxylaceae</taxon>
        <taxon>Erythroxylum</taxon>
    </lineage>
</organism>
<keyword evidence="2" id="KW-1185">Reference proteome</keyword>
<evidence type="ECO:0000313" key="2">
    <source>
        <dbReference type="Proteomes" id="UP001159364"/>
    </source>
</evidence>
<evidence type="ECO:0000313" key="1">
    <source>
        <dbReference type="EMBL" id="KAJ8760790.1"/>
    </source>
</evidence>
<reference evidence="1 2" key="1">
    <citation type="submission" date="2021-09" db="EMBL/GenBank/DDBJ databases">
        <title>Genomic insights and catalytic innovation underlie evolution of tropane alkaloids biosynthesis.</title>
        <authorList>
            <person name="Wang Y.-J."/>
            <person name="Tian T."/>
            <person name="Huang J.-P."/>
            <person name="Huang S.-X."/>
        </authorList>
    </citation>
    <scope>NUCLEOTIDE SEQUENCE [LARGE SCALE GENOMIC DNA]</scope>
    <source>
        <strain evidence="1">KIB-2018</strain>
        <tissue evidence="1">Leaf</tissue>
    </source>
</reference>
<comment type="caution">
    <text evidence="1">The sequence shown here is derived from an EMBL/GenBank/DDBJ whole genome shotgun (WGS) entry which is preliminary data.</text>
</comment>
<sequence>MGNCFAFSIPKIGSCVRVVSSHQKALQIVKADGKILEFSRPIMVKDILVEFSGLGIGLSKDGSEYLPPDSELKLGKVYYLLPCVKPVSAPVISYVAERDRQTNSVGGVRRIKVLITKQQLEMLMGKQASLDEILACALERRCSSILHCSTSWKPMLESIPEAGE</sequence>
<dbReference type="PANTHER" id="PTHR33148">
    <property type="entry name" value="PLASTID MOVEMENT IMPAIRED PROTEIN-RELATED"/>
    <property type="match status" value="1"/>
</dbReference>
<proteinExistence type="predicted"/>
<dbReference type="EMBL" id="JAIWQS010000007">
    <property type="protein sequence ID" value="KAJ8760790.1"/>
    <property type="molecule type" value="Genomic_DNA"/>
</dbReference>
<dbReference type="PANTHER" id="PTHR33148:SF2">
    <property type="entry name" value="DUF4228 DOMAIN-CONTAINING PROTEIN"/>
    <property type="match status" value="1"/>
</dbReference>
<protein>
    <submittedName>
        <fullName evidence="1">Uncharacterized protein</fullName>
    </submittedName>
</protein>
<dbReference type="Pfam" id="PF14009">
    <property type="entry name" value="PADRE"/>
    <property type="match status" value="1"/>
</dbReference>
<name>A0AAV8T3F0_9ROSI</name>
<dbReference type="Proteomes" id="UP001159364">
    <property type="component" value="Linkage Group LG07"/>
</dbReference>
<gene>
    <name evidence="1" type="ORF">K2173_021828</name>
</gene>
<dbReference type="InterPro" id="IPR025322">
    <property type="entry name" value="PADRE_dom"/>
</dbReference>
<dbReference type="AlphaFoldDB" id="A0AAV8T3F0"/>
<accession>A0AAV8T3F0</accession>